<dbReference type="EMBL" id="BK016115">
    <property type="protein sequence ID" value="DAF96483.1"/>
    <property type="molecule type" value="Genomic_DNA"/>
</dbReference>
<sequence length="30" mass="3489">MGAVVDRPIEERVSKEHPVFRMLFTCSKLI</sequence>
<evidence type="ECO:0000313" key="1">
    <source>
        <dbReference type="EMBL" id="DAF96483.1"/>
    </source>
</evidence>
<reference evidence="1" key="1">
    <citation type="journal article" date="2021" name="Proc. Natl. Acad. Sci. U.S.A.">
        <title>A Catalog of Tens of Thousands of Viruses from Human Metagenomes Reveals Hidden Associations with Chronic Diseases.</title>
        <authorList>
            <person name="Tisza M.J."/>
            <person name="Buck C.B."/>
        </authorList>
    </citation>
    <scope>NUCLEOTIDE SEQUENCE</scope>
    <source>
        <strain evidence="1">Ct5FX1</strain>
    </source>
</reference>
<organism evidence="1">
    <name type="scientific">Siphoviridae sp. ct5FX1</name>
    <dbReference type="NCBI Taxonomy" id="2825335"/>
    <lineage>
        <taxon>Viruses</taxon>
        <taxon>Duplodnaviria</taxon>
        <taxon>Heunggongvirae</taxon>
        <taxon>Uroviricota</taxon>
        <taxon>Caudoviricetes</taxon>
    </lineage>
</organism>
<name>A0A8S5UPW8_9CAUD</name>
<proteinExistence type="predicted"/>
<accession>A0A8S5UPW8</accession>
<protein>
    <submittedName>
        <fullName evidence="1">Uncharacterized protein</fullName>
    </submittedName>
</protein>